<evidence type="ECO:0000313" key="2">
    <source>
        <dbReference type="RefSeq" id="XP_075106952.1"/>
    </source>
</evidence>
<evidence type="ECO:0000313" key="1">
    <source>
        <dbReference type="Proteomes" id="UP000790787"/>
    </source>
</evidence>
<reference evidence="1" key="1">
    <citation type="journal article" date="2014" name="Nat. Commun.">
        <title>The tobacco genome sequence and its comparison with those of tomato and potato.</title>
        <authorList>
            <person name="Sierro N."/>
            <person name="Battey J.N."/>
            <person name="Ouadi S."/>
            <person name="Bakaher N."/>
            <person name="Bovet L."/>
            <person name="Willig A."/>
            <person name="Goepfert S."/>
            <person name="Peitsch M.C."/>
            <person name="Ivanov N.V."/>
        </authorList>
    </citation>
    <scope>NUCLEOTIDE SEQUENCE [LARGE SCALE GENOMIC DNA]</scope>
</reference>
<organism evidence="1 2">
    <name type="scientific">Nicotiana tabacum</name>
    <name type="common">Common tobacco</name>
    <dbReference type="NCBI Taxonomy" id="4097"/>
    <lineage>
        <taxon>Eukaryota</taxon>
        <taxon>Viridiplantae</taxon>
        <taxon>Streptophyta</taxon>
        <taxon>Embryophyta</taxon>
        <taxon>Tracheophyta</taxon>
        <taxon>Spermatophyta</taxon>
        <taxon>Magnoliopsida</taxon>
        <taxon>eudicotyledons</taxon>
        <taxon>Gunneridae</taxon>
        <taxon>Pentapetalae</taxon>
        <taxon>asterids</taxon>
        <taxon>lamiids</taxon>
        <taxon>Solanales</taxon>
        <taxon>Solanaceae</taxon>
        <taxon>Nicotianoideae</taxon>
        <taxon>Nicotianeae</taxon>
        <taxon>Nicotiana</taxon>
    </lineage>
</organism>
<sequence>MAFSFPAQSNTNNSTEAMAAKVGLQWCIQQGYNDLYLEIDSQIVANMLIARNTDNLYLKGLIEDITTLMNHVEVNIAHCFKEANQVADMLAKNTAKSGNNGFYYTFQQLPGNVKGPF</sequence>
<keyword evidence="1" id="KW-1185">Reference proteome</keyword>
<proteinExistence type="predicted"/>
<name>A0AC58UBS8_TOBAC</name>
<dbReference type="RefSeq" id="XP_075106952.1">
    <property type="nucleotide sequence ID" value="XM_075250851.1"/>
</dbReference>
<dbReference type="Proteomes" id="UP000790787">
    <property type="component" value="Chromosome 4"/>
</dbReference>
<gene>
    <name evidence="2" type="primary">LOC142179950</name>
</gene>
<protein>
    <submittedName>
        <fullName evidence="2">Uncharacterized protein LOC142179950</fullName>
    </submittedName>
</protein>
<accession>A0AC58UBS8</accession>
<reference evidence="2" key="2">
    <citation type="submission" date="2025-08" db="UniProtKB">
        <authorList>
            <consortium name="RefSeq"/>
        </authorList>
    </citation>
    <scope>IDENTIFICATION</scope>
    <source>
        <tissue evidence="2">Leaf</tissue>
    </source>
</reference>